<evidence type="ECO:0000313" key="2">
    <source>
        <dbReference type="Proteomes" id="UP000280346"/>
    </source>
</evidence>
<dbReference type="Gene3D" id="3.40.50.300">
    <property type="entry name" value="P-loop containing nucleotide triphosphate hydrolases"/>
    <property type="match status" value="1"/>
</dbReference>
<proteinExistence type="predicted"/>
<comment type="caution">
    <text evidence="1">The sequence shown here is derived from an EMBL/GenBank/DDBJ whole genome shotgun (WGS) entry which is preliminary data.</text>
</comment>
<sequence length="327" mass="36305">MHWIVHIGAPKTGSTAIQRFLFENRESLLACGVRYPDVSLRGYGHHDLAFLLGGGYPVWATPQDRTLAELGAALRDAVRAGGTDTVLLSSENFYLYPEPATLRGLLRSAGMEADDRVSIVCYLRRQDEAHVSWYNQTVKAQGNSAGFEASVRRDHGLWDYAERLKPWQAEFGTSALILRDYTALASGDVRGDFLTAIGLPHAPFALPPVRPNERINRDILDFQRLLNRLPLKVAQKRRYHKHLIALTAATAGDTVFDDTPFLSASQRAALVDSYAQGNASVARIFLDREDLFAPVSVEDNEAPSARRGLTPAKLAFIVRWLIAHRLS</sequence>
<dbReference type="InterPro" id="IPR027417">
    <property type="entry name" value="P-loop_NTPase"/>
</dbReference>
<name>A0A433J6S5_9PROT</name>
<reference evidence="1 2" key="1">
    <citation type="submission" date="2018-12" db="EMBL/GenBank/DDBJ databases">
        <authorList>
            <person name="Yang Y."/>
        </authorList>
    </citation>
    <scope>NUCLEOTIDE SEQUENCE [LARGE SCALE GENOMIC DNA]</scope>
    <source>
        <strain evidence="1 2">GSF71</strain>
    </source>
</reference>
<keyword evidence="2" id="KW-1185">Reference proteome</keyword>
<organism evidence="1 2">
    <name type="scientific">Azospirillum doebereinerae</name>
    <dbReference type="NCBI Taxonomy" id="92933"/>
    <lineage>
        <taxon>Bacteria</taxon>
        <taxon>Pseudomonadati</taxon>
        <taxon>Pseudomonadota</taxon>
        <taxon>Alphaproteobacteria</taxon>
        <taxon>Rhodospirillales</taxon>
        <taxon>Azospirillaceae</taxon>
        <taxon>Azospirillum</taxon>
    </lineage>
</organism>
<dbReference type="RefSeq" id="WP_126999947.1">
    <property type="nucleotide sequence ID" value="NZ_JBNPXW010000012.1"/>
</dbReference>
<dbReference type="AlphaFoldDB" id="A0A433J6S5"/>
<dbReference type="EMBL" id="RZIJ01000013">
    <property type="protein sequence ID" value="RUQ68854.1"/>
    <property type="molecule type" value="Genomic_DNA"/>
</dbReference>
<evidence type="ECO:0000313" key="1">
    <source>
        <dbReference type="EMBL" id="RUQ68854.1"/>
    </source>
</evidence>
<accession>A0A433J6S5</accession>
<dbReference type="OrthoDB" id="547419at2"/>
<dbReference type="SUPFAM" id="SSF52540">
    <property type="entry name" value="P-loop containing nucleoside triphosphate hydrolases"/>
    <property type="match status" value="1"/>
</dbReference>
<evidence type="ECO:0008006" key="3">
    <source>
        <dbReference type="Google" id="ProtNLM"/>
    </source>
</evidence>
<dbReference type="Proteomes" id="UP000280346">
    <property type="component" value="Unassembled WGS sequence"/>
</dbReference>
<protein>
    <recommendedName>
        <fullName evidence="3">Sulfotransferase family protein</fullName>
    </recommendedName>
</protein>
<gene>
    <name evidence="1" type="ORF">EJ913_16885</name>
</gene>